<feature type="non-terminal residue" evidence="1">
    <location>
        <position position="1"/>
    </location>
</feature>
<accession>E2BZT9</accession>
<evidence type="ECO:0000313" key="2">
    <source>
        <dbReference type="Proteomes" id="UP000008237"/>
    </source>
</evidence>
<sequence>INLKLHFLHSHLDYFPENLEDYSEEQGERFYRDIKEMECRYQ</sequence>
<proteinExistence type="predicted"/>
<dbReference type="PANTHER" id="PTHR46114">
    <property type="entry name" value="APPLE DOMAIN-CONTAINING PROTEIN"/>
    <property type="match status" value="1"/>
</dbReference>
<keyword evidence="2" id="KW-1185">Reference proteome</keyword>
<dbReference type="InParanoid" id="E2BZT9"/>
<evidence type="ECO:0000313" key="1">
    <source>
        <dbReference type="EMBL" id="EFN78793.1"/>
    </source>
</evidence>
<organism evidence="2">
    <name type="scientific">Harpegnathos saltator</name>
    <name type="common">Jerdon's jumping ant</name>
    <dbReference type="NCBI Taxonomy" id="610380"/>
    <lineage>
        <taxon>Eukaryota</taxon>
        <taxon>Metazoa</taxon>
        <taxon>Ecdysozoa</taxon>
        <taxon>Arthropoda</taxon>
        <taxon>Hexapoda</taxon>
        <taxon>Insecta</taxon>
        <taxon>Pterygota</taxon>
        <taxon>Neoptera</taxon>
        <taxon>Endopterygota</taxon>
        <taxon>Hymenoptera</taxon>
        <taxon>Apocrita</taxon>
        <taxon>Aculeata</taxon>
        <taxon>Formicoidea</taxon>
        <taxon>Formicidae</taxon>
        <taxon>Ponerinae</taxon>
        <taxon>Ponerini</taxon>
        <taxon>Harpegnathos</taxon>
    </lineage>
</organism>
<dbReference type="AlphaFoldDB" id="E2BZT9"/>
<dbReference type="EMBL" id="GL451683">
    <property type="protein sequence ID" value="EFN78793.1"/>
    <property type="molecule type" value="Genomic_DNA"/>
</dbReference>
<reference evidence="1 2" key="1">
    <citation type="journal article" date="2010" name="Science">
        <title>Genomic comparison of the ants Camponotus floridanus and Harpegnathos saltator.</title>
        <authorList>
            <person name="Bonasio R."/>
            <person name="Zhang G."/>
            <person name="Ye C."/>
            <person name="Mutti N.S."/>
            <person name="Fang X."/>
            <person name="Qin N."/>
            <person name="Donahue G."/>
            <person name="Yang P."/>
            <person name="Li Q."/>
            <person name="Li C."/>
            <person name="Zhang P."/>
            <person name="Huang Z."/>
            <person name="Berger S.L."/>
            <person name="Reinberg D."/>
            <person name="Wang J."/>
            <person name="Liebig J."/>
        </authorList>
    </citation>
    <scope>NUCLEOTIDE SEQUENCE [LARGE SCALE GENOMIC DNA]</scope>
    <source>
        <strain evidence="1 2">R22 G/1</strain>
    </source>
</reference>
<dbReference type="PANTHER" id="PTHR46114:SF1">
    <property type="entry name" value="ZAD DOMAIN-CONTAINING PROTEIN"/>
    <property type="match status" value="1"/>
</dbReference>
<feature type="non-terminal residue" evidence="1">
    <location>
        <position position="42"/>
    </location>
</feature>
<dbReference type="Proteomes" id="UP000008237">
    <property type="component" value="Unassembled WGS sequence"/>
</dbReference>
<protein>
    <submittedName>
        <fullName evidence="1">Uncharacterized protein</fullName>
    </submittedName>
</protein>
<gene>
    <name evidence="1" type="ORF">EAI_16704</name>
</gene>
<name>E2BZT9_HARSA</name>